<name>A0A1I0W331_SELRU</name>
<evidence type="ECO:0000313" key="1">
    <source>
        <dbReference type="EMBL" id="SFA82483.1"/>
    </source>
</evidence>
<dbReference type="InterPro" id="IPR029024">
    <property type="entry name" value="TerB-like"/>
</dbReference>
<dbReference type="AlphaFoldDB" id="A0A1I0W331"/>
<sequence>MFLSELSREEQKVFLNLACTMINADERLTEEEEMAMRLYEQECVVSVADAKVVDFEKTILYFKDKSQLIKNKIFVELLGLALIDDDFDVEEKKIIETAEKVLGISVKKKDELLKLLNRTKQVYIDMNKWLME</sequence>
<evidence type="ECO:0008006" key="3">
    <source>
        <dbReference type="Google" id="ProtNLM"/>
    </source>
</evidence>
<protein>
    <recommendedName>
        <fullName evidence="3">Tellurite resistance protein TerB</fullName>
    </recommendedName>
</protein>
<accession>A0A1I0W331</accession>
<dbReference type="Gene3D" id="1.10.3680.10">
    <property type="entry name" value="TerB-like"/>
    <property type="match status" value="1"/>
</dbReference>
<evidence type="ECO:0000313" key="2">
    <source>
        <dbReference type="Proteomes" id="UP000183843"/>
    </source>
</evidence>
<dbReference type="EMBL" id="FOJX01000002">
    <property type="protein sequence ID" value="SFA82483.1"/>
    <property type="molecule type" value="Genomic_DNA"/>
</dbReference>
<dbReference type="SUPFAM" id="SSF158682">
    <property type="entry name" value="TerB-like"/>
    <property type="match status" value="1"/>
</dbReference>
<dbReference type="RefSeq" id="WP_074813275.1">
    <property type="nucleotide sequence ID" value="NZ_FOJX01000002.1"/>
</dbReference>
<gene>
    <name evidence="1" type="ORF">SAMN05216587_10245</name>
</gene>
<proteinExistence type="predicted"/>
<dbReference type="Proteomes" id="UP000183843">
    <property type="component" value="Unassembled WGS sequence"/>
</dbReference>
<reference evidence="1 2" key="1">
    <citation type="submission" date="2016-10" db="EMBL/GenBank/DDBJ databases">
        <authorList>
            <person name="de Groot N.N."/>
        </authorList>
    </citation>
    <scope>NUCLEOTIDE SEQUENCE [LARGE SCALE GENOMIC DNA]</scope>
    <source>
        <strain evidence="1 2">L14</strain>
    </source>
</reference>
<organism evidence="1 2">
    <name type="scientific">Selenomonas ruminantium</name>
    <dbReference type="NCBI Taxonomy" id="971"/>
    <lineage>
        <taxon>Bacteria</taxon>
        <taxon>Bacillati</taxon>
        <taxon>Bacillota</taxon>
        <taxon>Negativicutes</taxon>
        <taxon>Selenomonadales</taxon>
        <taxon>Selenomonadaceae</taxon>
        <taxon>Selenomonas</taxon>
    </lineage>
</organism>